<dbReference type="GO" id="GO:0003824">
    <property type="term" value="F:catalytic activity"/>
    <property type="evidence" value="ECO:0007669"/>
    <property type="project" value="InterPro"/>
</dbReference>
<organism evidence="2 3">
    <name type="scientific">Candidatus Roizmanbacteria bacterium CG17_big_fil_post_rev_8_21_14_2_50_39_7</name>
    <dbReference type="NCBI Taxonomy" id="1974858"/>
    <lineage>
        <taxon>Bacteria</taxon>
        <taxon>Candidatus Roizmaniibacteriota</taxon>
    </lineage>
</organism>
<dbReference type="Pfam" id="PF00561">
    <property type="entry name" value="Abhydrolase_1"/>
    <property type="match status" value="1"/>
</dbReference>
<feature type="non-terminal residue" evidence="2">
    <location>
        <position position="260"/>
    </location>
</feature>
<dbReference type="GO" id="GO:0016020">
    <property type="term" value="C:membrane"/>
    <property type="evidence" value="ECO:0007669"/>
    <property type="project" value="TreeGrafter"/>
</dbReference>
<comment type="caution">
    <text evidence="2">The sequence shown here is derived from an EMBL/GenBank/DDBJ whole genome shotgun (WGS) entry which is preliminary data.</text>
</comment>
<dbReference type="InterPro" id="IPR000639">
    <property type="entry name" value="Epox_hydrolase-like"/>
</dbReference>
<dbReference type="Gene3D" id="3.40.50.1820">
    <property type="entry name" value="alpha/beta hydrolase"/>
    <property type="match status" value="1"/>
</dbReference>
<gene>
    <name evidence="2" type="ORF">COW57_02305</name>
</gene>
<evidence type="ECO:0000313" key="2">
    <source>
        <dbReference type="EMBL" id="PIV70957.1"/>
    </source>
</evidence>
<dbReference type="PANTHER" id="PTHR43798">
    <property type="entry name" value="MONOACYLGLYCEROL LIPASE"/>
    <property type="match status" value="1"/>
</dbReference>
<dbReference type="EMBL" id="PFEV01000106">
    <property type="protein sequence ID" value="PIV70957.1"/>
    <property type="molecule type" value="Genomic_DNA"/>
</dbReference>
<dbReference type="InterPro" id="IPR050266">
    <property type="entry name" value="AB_hydrolase_sf"/>
</dbReference>
<accession>A0A2M7EK57</accession>
<dbReference type="AlphaFoldDB" id="A0A2M7EK57"/>
<protein>
    <recommendedName>
        <fullName evidence="1">AB hydrolase-1 domain-containing protein</fullName>
    </recommendedName>
</protein>
<dbReference type="PRINTS" id="PR00111">
    <property type="entry name" value="ABHYDROLASE"/>
</dbReference>
<dbReference type="PRINTS" id="PR00412">
    <property type="entry name" value="EPOXHYDRLASE"/>
</dbReference>
<dbReference type="SUPFAM" id="SSF53474">
    <property type="entry name" value="alpha/beta-Hydrolases"/>
    <property type="match status" value="1"/>
</dbReference>
<sequence length="260" mass="29275">MQKPIEKDIVVDGQLIHYYHAEALAERKNTVVFLHGWGSNSPLWFSSTLPLTEKGYELLFIDLPGFGKSQSPKKPLHLDDYARIVLDFVQKLGIAQPILVGHSFGGKISIRIASKKVIKLTGLVLVDSSGLPHTSFATQTKIRIAKTVKPIMELSFMQGIRSHLLRFSGSDDYIALPELRETFVHIIREHIEFELPRIEAETLILWGGNDDNSYTPVSDVSVFHSLIPHAEAHIIQNVGHYCFLDAPKEFYETLLGFLES</sequence>
<dbReference type="PANTHER" id="PTHR43798:SF33">
    <property type="entry name" value="HYDROLASE, PUTATIVE (AFU_ORTHOLOGUE AFUA_2G14860)-RELATED"/>
    <property type="match status" value="1"/>
</dbReference>
<name>A0A2M7EK57_9BACT</name>
<feature type="domain" description="AB hydrolase-1" evidence="1">
    <location>
        <begin position="29"/>
        <end position="142"/>
    </location>
</feature>
<proteinExistence type="predicted"/>
<reference evidence="3" key="1">
    <citation type="submission" date="2017-09" db="EMBL/GenBank/DDBJ databases">
        <title>Depth-based differentiation of microbial function through sediment-hosted aquifers and enrichment of novel symbionts in the deep terrestrial subsurface.</title>
        <authorList>
            <person name="Probst A.J."/>
            <person name="Ladd B."/>
            <person name="Jarett J.K."/>
            <person name="Geller-Mcgrath D.E."/>
            <person name="Sieber C.M.K."/>
            <person name="Emerson J.B."/>
            <person name="Anantharaman K."/>
            <person name="Thomas B.C."/>
            <person name="Malmstrom R."/>
            <person name="Stieglmeier M."/>
            <person name="Klingl A."/>
            <person name="Woyke T."/>
            <person name="Ryan C.M."/>
            <person name="Banfield J.F."/>
        </authorList>
    </citation>
    <scope>NUCLEOTIDE SEQUENCE [LARGE SCALE GENOMIC DNA]</scope>
</reference>
<dbReference type="InterPro" id="IPR000073">
    <property type="entry name" value="AB_hydrolase_1"/>
</dbReference>
<evidence type="ECO:0000259" key="1">
    <source>
        <dbReference type="Pfam" id="PF00561"/>
    </source>
</evidence>
<dbReference type="InterPro" id="IPR029058">
    <property type="entry name" value="AB_hydrolase_fold"/>
</dbReference>
<evidence type="ECO:0000313" key="3">
    <source>
        <dbReference type="Proteomes" id="UP000228762"/>
    </source>
</evidence>
<dbReference type="Proteomes" id="UP000228762">
    <property type="component" value="Unassembled WGS sequence"/>
</dbReference>